<organism evidence="2 4">
    <name type="scientific">Chryseobacterium balustinum</name>
    <dbReference type="NCBI Taxonomy" id="246"/>
    <lineage>
        <taxon>Bacteria</taxon>
        <taxon>Pseudomonadati</taxon>
        <taxon>Bacteroidota</taxon>
        <taxon>Flavobacteriia</taxon>
        <taxon>Flavobacteriales</taxon>
        <taxon>Weeksellaceae</taxon>
        <taxon>Chryseobacterium group</taxon>
        <taxon>Chryseobacterium</taxon>
    </lineage>
</organism>
<name>A0AAX2IJI8_9FLAO</name>
<dbReference type="Proteomes" id="UP000251937">
    <property type="component" value="Unassembled WGS sequence"/>
</dbReference>
<dbReference type="EMBL" id="UAVR01000008">
    <property type="protein sequence ID" value="SQA89006.1"/>
    <property type="molecule type" value="Genomic_DNA"/>
</dbReference>
<evidence type="ECO:0000313" key="1">
    <source>
        <dbReference type="EMBL" id="SKB49973.1"/>
    </source>
</evidence>
<keyword evidence="3" id="KW-1185">Reference proteome</keyword>
<evidence type="ECO:0008006" key="5">
    <source>
        <dbReference type="Google" id="ProtNLM"/>
    </source>
</evidence>
<sequence length="189" mass="23236">MYMPYINVMRKFECYLQYYKFIFQMRYPLFLLILFLIFSCEEKPELKMDIKTVKTNLNLNNNRYLKEYHPEKIGQEVEIQFVKNKNNNKLYGIMSCSYNSNFVLDNKDFSFETFRCDSNFPVYVHFENNISEKYKLLVTKNPKSKSNYFKIGFKKIIFPNKYYSFESFWEKVENKKYEILWSEPIKFEN</sequence>
<dbReference type="Proteomes" id="UP000190669">
    <property type="component" value="Unassembled WGS sequence"/>
</dbReference>
<evidence type="ECO:0000313" key="3">
    <source>
        <dbReference type="Proteomes" id="UP000190669"/>
    </source>
</evidence>
<gene>
    <name evidence="2" type="ORF">NCTC11212_01567</name>
    <name evidence="1" type="ORF">SAMN05421800_102269</name>
</gene>
<protein>
    <recommendedName>
        <fullName evidence="5">Lipoprotein</fullName>
    </recommendedName>
</protein>
<dbReference type="EMBL" id="FUZE01000002">
    <property type="protein sequence ID" value="SKB49973.1"/>
    <property type="molecule type" value="Genomic_DNA"/>
</dbReference>
<evidence type="ECO:0000313" key="2">
    <source>
        <dbReference type="EMBL" id="SQA89006.1"/>
    </source>
</evidence>
<proteinExistence type="predicted"/>
<reference evidence="1 3" key="1">
    <citation type="submission" date="2017-02" db="EMBL/GenBank/DDBJ databases">
        <authorList>
            <person name="Varghese N."/>
            <person name="Submissions S."/>
        </authorList>
    </citation>
    <scope>NUCLEOTIDE SEQUENCE [LARGE SCALE GENOMIC DNA]</scope>
    <source>
        <strain evidence="1 3">DSM 16775</strain>
    </source>
</reference>
<comment type="caution">
    <text evidence="2">The sequence shown here is derived from an EMBL/GenBank/DDBJ whole genome shotgun (WGS) entry which is preliminary data.</text>
</comment>
<evidence type="ECO:0000313" key="4">
    <source>
        <dbReference type="Proteomes" id="UP000251937"/>
    </source>
</evidence>
<accession>A0AAX2IJI8</accession>
<reference evidence="2 4" key="2">
    <citation type="submission" date="2018-06" db="EMBL/GenBank/DDBJ databases">
        <authorList>
            <consortium name="Pathogen Informatics"/>
            <person name="Doyle S."/>
        </authorList>
    </citation>
    <scope>NUCLEOTIDE SEQUENCE [LARGE SCALE GENOMIC DNA]</scope>
    <source>
        <strain evidence="2 4">NCTC11212</strain>
    </source>
</reference>
<dbReference type="AlphaFoldDB" id="A0AAX2IJI8"/>